<gene>
    <name evidence="2" type="ORF">PYCCODRAFT_1357785</name>
</gene>
<name>A0A1Y2J2V3_TRAC3</name>
<dbReference type="OrthoDB" id="2736634at2759"/>
<dbReference type="EMBL" id="KZ084087">
    <property type="protein sequence ID" value="OSD07740.1"/>
    <property type="molecule type" value="Genomic_DNA"/>
</dbReference>
<accession>A0A1Y2J2V3</accession>
<evidence type="ECO:0000313" key="2">
    <source>
        <dbReference type="EMBL" id="OSD07740.1"/>
    </source>
</evidence>
<keyword evidence="3" id="KW-1185">Reference proteome</keyword>
<feature type="compositionally biased region" description="Polar residues" evidence="1">
    <location>
        <begin position="52"/>
        <end position="62"/>
    </location>
</feature>
<dbReference type="Proteomes" id="UP000193067">
    <property type="component" value="Unassembled WGS sequence"/>
</dbReference>
<sequence length="125" mass="13732">MNFSEHQQAVFLLMKLPPSYNTLSTSLTASHKLGDWTVKWVQGKVLAEESLRSGTSQSVTRISKTKPKPSGPCDFCGSGTHHESTCWKKHPDQRPKKGGKGKGKGKEKEKKGKEKDNSNNHANAA</sequence>
<feature type="non-terminal residue" evidence="2">
    <location>
        <position position="125"/>
    </location>
</feature>
<evidence type="ECO:0000313" key="3">
    <source>
        <dbReference type="Proteomes" id="UP000193067"/>
    </source>
</evidence>
<reference evidence="2 3" key="1">
    <citation type="journal article" date="2015" name="Biotechnol. Biofuels">
        <title>Enhanced degradation of softwood versus hardwood by the white-rot fungus Pycnoporus coccineus.</title>
        <authorList>
            <person name="Couturier M."/>
            <person name="Navarro D."/>
            <person name="Chevret D."/>
            <person name="Henrissat B."/>
            <person name="Piumi F."/>
            <person name="Ruiz-Duenas F.J."/>
            <person name="Martinez A.T."/>
            <person name="Grigoriev I.V."/>
            <person name="Riley R."/>
            <person name="Lipzen A."/>
            <person name="Berrin J.G."/>
            <person name="Master E.R."/>
            <person name="Rosso M.N."/>
        </authorList>
    </citation>
    <scope>NUCLEOTIDE SEQUENCE [LARGE SCALE GENOMIC DNA]</scope>
    <source>
        <strain evidence="2 3">BRFM310</strain>
    </source>
</reference>
<protein>
    <submittedName>
        <fullName evidence="2">Uncharacterized protein</fullName>
    </submittedName>
</protein>
<proteinExistence type="predicted"/>
<organism evidence="2 3">
    <name type="scientific">Trametes coccinea (strain BRFM310)</name>
    <name type="common">Pycnoporus coccineus</name>
    <dbReference type="NCBI Taxonomy" id="1353009"/>
    <lineage>
        <taxon>Eukaryota</taxon>
        <taxon>Fungi</taxon>
        <taxon>Dikarya</taxon>
        <taxon>Basidiomycota</taxon>
        <taxon>Agaricomycotina</taxon>
        <taxon>Agaricomycetes</taxon>
        <taxon>Polyporales</taxon>
        <taxon>Polyporaceae</taxon>
        <taxon>Trametes</taxon>
    </lineage>
</organism>
<feature type="compositionally biased region" description="Basic and acidic residues" evidence="1">
    <location>
        <begin position="104"/>
        <end position="118"/>
    </location>
</feature>
<feature type="compositionally biased region" description="Basic and acidic residues" evidence="1">
    <location>
        <begin position="80"/>
        <end position="95"/>
    </location>
</feature>
<feature type="region of interest" description="Disordered" evidence="1">
    <location>
        <begin position="50"/>
        <end position="125"/>
    </location>
</feature>
<evidence type="ECO:0000256" key="1">
    <source>
        <dbReference type="SAM" id="MobiDB-lite"/>
    </source>
</evidence>
<dbReference type="AlphaFoldDB" id="A0A1Y2J2V3"/>